<name>A0A3M7PW17_BRAPC</name>
<evidence type="ECO:0000313" key="2">
    <source>
        <dbReference type="Proteomes" id="UP000276133"/>
    </source>
</evidence>
<protein>
    <submittedName>
        <fullName evidence="1">Uncharacterized protein</fullName>
    </submittedName>
</protein>
<dbReference type="EMBL" id="REGN01008549">
    <property type="protein sequence ID" value="RNA03297.1"/>
    <property type="molecule type" value="Genomic_DNA"/>
</dbReference>
<sequence length="60" mass="7055">MKLLVSQSWVSTKQLIIKDSKLRPSDFLIASQQQQMLKPTPIIQISFRLRNPWLVFLEKS</sequence>
<keyword evidence="2" id="KW-1185">Reference proteome</keyword>
<dbReference type="Proteomes" id="UP000276133">
    <property type="component" value="Unassembled WGS sequence"/>
</dbReference>
<gene>
    <name evidence="1" type="ORF">BpHYR1_009973</name>
</gene>
<reference evidence="1 2" key="1">
    <citation type="journal article" date="2018" name="Sci. Rep.">
        <title>Genomic signatures of local adaptation to the degree of environmental predictability in rotifers.</title>
        <authorList>
            <person name="Franch-Gras L."/>
            <person name="Hahn C."/>
            <person name="Garcia-Roger E.M."/>
            <person name="Carmona M.J."/>
            <person name="Serra M."/>
            <person name="Gomez A."/>
        </authorList>
    </citation>
    <scope>NUCLEOTIDE SEQUENCE [LARGE SCALE GENOMIC DNA]</scope>
    <source>
        <strain evidence="1">HYR1</strain>
    </source>
</reference>
<dbReference type="AlphaFoldDB" id="A0A3M7PW17"/>
<comment type="caution">
    <text evidence="1">The sequence shown here is derived from an EMBL/GenBank/DDBJ whole genome shotgun (WGS) entry which is preliminary data.</text>
</comment>
<evidence type="ECO:0000313" key="1">
    <source>
        <dbReference type="EMBL" id="RNA03297.1"/>
    </source>
</evidence>
<organism evidence="1 2">
    <name type="scientific">Brachionus plicatilis</name>
    <name type="common">Marine rotifer</name>
    <name type="synonym">Brachionus muelleri</name>
    <dbReference type="NCBI Taxonomy" id="10195"/>
    <lineage>
        <taxon>Eukaryota</taxon>
        <taxon>Metazoa</taxon>
        <taxon>Spiralia</taxon>
        <taxon>Gnathifera</taxon>
        <taxon>Rotifera</taxon>
        <taxon>Eurotatoria</taxon>
        <taxon>Monogononta</taxon>
        <taxon>Pseudotrocha</taxon>
        <taxon>Ploima</taxon>
        <taxon>Brachionidae</taxon>
        <taxon>Brachionus</taxon>
    </lineage>
</organism>
<proteinExistence type="predicted"/>
<accession>A0A3M7PW17</accession>